<keyword evidence="4" id="KW-0670">Pyruvate</keyword>
<gene>
    <name evidence="4" type="ORF">GFB49_14790</name>
</gene>
<reference evidence="4 5" key="1">
    <citation type="submission" date="2019-10" db="EMBL/GenBank/DDBJ databases">
        <title>Epibacterium sp. nov., isolated from seawater.</title>
        <authorList>
            <person name="Zhang X."/>
            <person name="Li N."/>
        </authorList>
    </citation>
    <scope>NUCLEOTIDE SEQUENCE [LARGE SCALE GENOMIC DNA]</scope>
    <source>
        <strain evidence="4 5">SM1979</strain>
    </source>
</reference>
<keyword evidence="5" id="KW-1185">Reference proteome</keyword>
<proteinExistence type="predicted"/>
<dbReference type="InterPro" id="IPR036291">
    <property type="entry name" value="NAD(P)-bd_dom_sf"/>
</dbReference>
<dbReference type="EMBL" id="WIBF01000010">
    <property type="protein sequence ID" value="MQQ09732.1"/>
    <property type="molecule type" value="Genomic_DNA"/>
</dbReference>
<sequence>MINVEFAAGAHRLENYAKPLQRAFDQAGLDVDLRIGHRPQDVDYIIYAPGSDLQDFTPYSRAKAVLNLWAGVERIVGNETLTMPLCRMVDPGLTTAMVEWVCGHSLRYHLDIDRCLATQNRWEPFLPPLACERPVTVLGLGELGQACATALSALGFPVSGWSRSPRDVAGVTCHSGAEGLKDALSRAQILVLLLPDTPATQNLLNVETLSWLPHGARILNPGRGPLIDDDALLTALDTGQIAQATLDVFRVEPLPLGHPYWTHPKVTVTPHIAAETRPLTASQVVAENIRRGEDGAEFLYQVDRSAGY</sequence>
<comment type="caution">
    <text evidence="4">The sequence shown here is derived from an EMBL/GenBank/DDBJ whole genome shotgun (WGS) entry which is preliminary data.</text>
</comment>
<organism evidence="4 5">
    <name type="scientific">Tritonibacter litoralis</name>
    <dbReference type="NCBI Taxonomy" id="2662264"/>
    <lineage>
        <taxon>Bacteria</taxon>
        <taxon>Pseudomonadati</taxon>
        <taxon>Pseudomonadota</taxon>
        <taxon>Alphaproteobacteria</taxon>
        <taxon>Rhodobacterales</taxon>
        <taxon>Paracoccaceae</taxon>
        <taxon>Tritonibacter</taxon>
    </lineage>
</organism>
<evidence type="ECO:0000259" key="3">
    <source>
        <dbReference type="Pfam" id="PF02826"/>
    </source>
</evidence>
<dbReference type="CDD" id="cd12164">
    <property type="entry name" value="GDH_like_2"/>
    <property type="match status" value="1"/>
</dbReference>
<dbReference type="InterPro" id="IPR006140">
    <property type="entry name" value="D-isomer_DH_NAD-bd"/>
</dbReference>
<keyword evidence="1" id="KW-0560">Oxidoreductase</keyword>
<keyword evidence="2" id="KW-0520">NAD</keyword>
<dbReference type="InterPro" id="IPR029753">
    <property type="entry name" value="D-isomer_DH_CS"/>
</dbReference>
<name>A0A843YKE1_9RHOB</name>
<evidence type="ECO:0000256" key="2">
    <source>
        <dbReference type="ARBA" id="ARBA00023027"/>
    </source>
</evidence>
<dbReference type="Gene3D" id="3.40.50.720">
    <property type="entry name" value="NAD(P)-binding Rossmann-like Domain"/>
    <property type="match status" value="2"/>
</dbReference>
<evidence type="ECO:0000313" key="5">
    <source>
        <dbReference type="Proteomes" id="UP000444174"/>
    </source>
</evidence>
<evidence type="ECO:0000313" key="4">
    <source>
        <dbReference type="EMBL" id="MQQ09732.1"/>
    </source>
</evidence>
<accession>A0A843YKE1</accession>
<dbReference type="PANTHER" id="PTHR43333:SF1">
    <property type="entry name" value="D-ISOMER SPECIFIC 2-HYDROXYACID DEHYDROGENASE NAD-BINDING DOMAIN-CONTAINING PROTEIN"/>
    <property type="match status" value="1"/>
</dbReference>
<protein>
    <submittedName>
        <fullName evidence="4">Glyoxylate/hydroxypyruvate reductase A</fullName>
    </submittedName>
</protein>
<evidence type="ECO:0000256" key="1">
    <source>
        <dbReference type="ARBA" id="ARBA00023002"/>
    </source>
</evidence>
<dbReference type="PROSITE" id="PS00671">
    <property type="entry name" value="D_2_HYDROXYACID_DH_3"/>
    <property type="match status" value="1"/>
</dbReference>
<feature type="domain" description="D-isomer specific 2-hydroxyacid dehydrogenase NAD-binding" evidence="3">
    <location>
        <begin position="130"/>
        <end position="273"/>
    </location>
</feature>
<dbReference type="AlphaFoldDB" id="A0A843YKE1"/>
<dbReference type="Proteomes" id="UP000444174">
    <property type="component" value="Unassembled WGS sequence"/>
</dbReference>
<dbReference type="RefSeq" id="WP_153216715.1">
    <property type="nucleotide sequence ID" value="NZ_WIBF01000010.1"/>
</dbReference>
<dbReference type="GO" id="GO:0016616">
    <property type="term" value="F:oxidoreductase activity, acting on the CH-OH group of donors, NAD or NADP as acceptor"/>
    <property type="evidence" value="ECO:0007669"/>
    <property type="project" value="UniProtKB-ARBA"/>
</dbReference>
<dbReference type="SUPFAM" id="SSF51735">
    <property type="entry name" value="NAD(P)-binding Rossmann-fold domains"/>
    <property type="match status" value="1"/>
</dbReference>
<dbReference type="GO" id="GO:0051287">
    <property type="term" value="F:NAD binding"/>
    <property type="evidence" value="ECO:0007669"/>
    <property type="project" value="InterPro"/>
</dbReference>
<dbReference type="PANTHER" id="PTHR43333">
    <property type="entry name" value="2-HACID_DH_C DOMAIN-CONTAINING PROTEIN"/>
    <property type="match status" value="1"/>
</dbReference>
<dbReference type="Pfam" id="PF02826">
    <property type="entry name" value="2-Hacid_dh_C"/>
    <property type="match status" value="1"/>
</dbReference>